<name>A0ABV3KQN8_STRGS</name>
<gene>
    <name evidence="4" type="ORF">AB0470_19050</name>
</gene>
<keyword evidence="1" id="KW-0378">Hydrolase</keyword>
<protein>
    <submittedName>
        <fullName evidence="4">Class F sortase</fullName>
    </submittedName>
</protein>
<dbReference type="RefSeq" id="WP_239513166.1">
    <property type="nucleotide sequence ID" value="NZ_JBFAUJ010000007.1"/>
</dbReference>
<dbReference type="CDD" id="cd05829">
    <property type="entry name" value="Sortase_F"/>
    <property type="match status" value="1"/>
</dbReference>
<keyword evidence="3" id="KW-1133">Transmembrane helix</keyword>
<accession>A0ABV3KQN8</accession>
<proteinExistence type="predicted"/>
<feature type="compositionally biased region" description="Low complexity" evidence="2">
    <location>
        <begin position="55"/>
        <end position="69"/>
    </location>
</feature>
<evidence type="ECO:0000313" key="5">
    <source>
        <dbReference type="Proteomes" id="UP001553148"/>
    </source>
</evidence>
<evidence type="ECO:0000256" key="3">
    <source>
        <dbReference type="SAM" id="Phobius"/>
    </source>
</evidence>
<dbReference type="Gene3D" id="2.40.260.10">
    <property type="entry name" value="Sortase"/>
    <property type="match status" value="1"/>
</dbReference>
<dbReference type="NCBIfam" id="NF033748">
    <property type="entry name" value="class_F_sortase"/>
    <property type="match status" value="1"/>
</dbReference>
<dbReference type="SUPFAM" id="SSF63817">
    <property type="entry name" value="Sortase"/>
    <property type="match status" value="1"/>
</dbReference>
<keyword evidence="3" id="KW-0812">Transmembrane</keyword>
<dbReference type="InterPro" id="IPR005754">
    <property type="entry name" value="Sortase"/>
</dbReference>
<keyword evidence="5" id="KW-1185">Reference proteome</keyword>
<dbReference type="Pfam" id="PF04203">
    <property type="entry name" value="Sortase"/>
    <property type="match status" value="1"/>
</dbReference>
<evidence type="ECO:0000256" key="1">
    <source>
        <dbReference type="ARBA" id="ARBA00022801"/>
    </source>
</evidence>
<feature type="region of interest" description="Disordered" evidence="2">
    <location>
        <begin position="55"/>
        <end position="74"/>
    </location>
</feature>
<organism evidence="4 5">
    <name type="scientific">Streptomyces griseosporeus</name>
    <dbReference type="NCBI Taxonomy" id="1910"/>
    <lineage>
        <taxon>Bacteria</taxon>
        <taxon>Bacillati</taxon>
        <taxon>Actinomycetota</taxon>
        <taxon>Actinomycetes</taxon>
        <taxon>Kitasatosporales</taxon>
        <taxon>Streptomycetaceae</taxon>
        <taxon>Streptomyces</taxon>
    </lineage>
</organism>
<keyword evidence="3" id="KW-0472">Membrane</keyword>
<evidence type="ECO:0000256" key="2">
    <source>
        <dbReference type="SAM" id="MobiDB-lite"/>
    </source>
</evidence>
<dbReference type="EMBL" id="JBFAUJ010000007">
    <property type="protein sequence ID" value="MEV8461641.1"/>
    <property type="molecule type" value="Genomic_DNA"/>
</dbReference>
<reference evidence="4 5" key="1">
    <citation type="submission" date="2024-06" db="EMBL/GenBank/DDBJ databases">
        <title>The Natural Products Discovery Center: Release of the First 8490 Sequenced Strains for Exploring Actinobacteria Biosynthetic Diversity.</title>
        <authorList>
            <person name="Kalkreuter E."/>
            <person name="Kautsar S.A."/>
            <person name="Yang D."/>
            <person name="Bader C.D."/>
            <person name="Teijaro C.N."/>
            <person name="Fluegel L."/>
            <person name="Davis C.M."/>
            <person name="Simpson J.R."/>
            <person name="Lauterbach L."/>
            <person name="Steele A.D."/>
            <person name="Gui C."/>
            <person name="Meng S."/>
            <person name="Li G."/>
            <person name="Viehrig K."/>
            <person name="Ye F."/>
            <person name="Su P."/>
            <person name="Kiefer A.F."/>
            <person name="Nichols A."/>
            <person name="Cepeda A.J."/>
            <person name="Yan W."/>
            <person name="Fan B."/>
            <person name="Jiang Y."/>
            <person name="Adhikari A."/>
            <person name="Zheng C.-J."/>
            <person name="Schuster L."/>
            <person name="Cowan T.M."/>
            <person name="Smanski M.J."/>
            <person name="Chevrette M.G."/>
            <person name="De Carvalho L.P.S."/>
            <person name="Shen B."/>
        </authorList>
    </citation>
    <scope>NUCLEOTIDE SEQUENCE [LARGE SCALE GENOMIC DNA]</scope>
    <source>
        <strain evidence="4 5">NPDC052360</strain>
    </source>
</reference>
<comment type="caution">
    <text evidence="4">The sequence shown here is derived from an EMBL/GenBank/DDBJ whole genome shotgun (WGS) entry which is preliminary data.</text>
</comment>
<dbReference type="InterPro" id="IPR023365">
    <property type="entry name" value="Sortase_dom-sf"/>
</dbReference>
<feature type="transmembrane region" description="Helical" evidence="3">
    <location>
        <begin position="12"/>
        <end position="32"/>
    </location>
</feature>
<evidence type="ECO:0000313" key="4">
    <source>
        <dbReference type="EMBL" id="MEV8461641.1"/>
    </source>
</evidence>
<sequence>MNATAPAPSRPRLIWVGAVASAALVVGGWMTVTALHDGDPAPRAHEAGANIAAPARAATPAPTPTASVPASPPAPLAASKPVRVRIPAAGVDTAPVLELGLAADGSVEVPSVADADRIGWYREGVTPGQTGPAVLIGHFDTVEGPAVLRDVARIHPGDTITVDRADGSAAVFAVRTVEQVDKEHFPTQRVYGDTARPELRVITCGGDLRDGHRPDNIIVYADLLRTSAVSPGGTRPSAG</sequence>
<dbReference type="Proteomes" id="UP001553148">
    <property type="component" value="Unassembled WGS sequence"/>
</dbReference>
<dbReference type="InterPro" id="IPR042001">
    <property type="entry name" value="Sortase_F"/>
</dbReference>